<dbReference type="AlphaFoldDB" id="A0A4V3I6V6"/>
<dbReference type="Pfam" id="PF01261">
    <property type="entry name" value="AP_endonuc_2"/>
    <property type="match status" value="1"/>
</dbReference>
<gene>
    <name evidence="3" type="ORF">E3O23_01110</name>
</gene>
<dbReference type="OrthoDB" id="9779184at2"/>
<sequence>MTVGVAVFEYHEEIAAALDRAAALGVSQCELTVPGNITVETAGSVGELLTERGLTVNSVASLSKINAVDTDEAAAAMVALLDASVRCASTLGAPNAIVYFGGHPTRPIDEAVERYVRLIRPSVAIAESLGVTILIENHFSHAPGEVTNTAQGCVDLVTAVGSDNFAVNFDLCNFAIGGQQFPASYETLKPHIRNVHIKDARKFDPVSDADYTGRIVTDLVHGEFMFVPVGEGITPNAELLDLLVRDGLDVPVTIEAHVPDGQLDDAFRLGLRLCASKGV</sequence>
<dbReference type="InterPro" id="IPR050312">
    <property type="entry name" value="IolE/XylAMocC-like"/>
</dbReference>
<keyword evidence="4" id="KW-1185">Reference proteome</keyword>
<name>A0A4V3I6V6_9MICO</name>
<dbReference type="PANTHER" id="PTHR12110:SF53">
    <property type="entry name" value="BLR5974 PROTEIN"/>
    <property type="match status" value="1"/>
</dbReference>
<dbReference type="EMBL" id="SOEZ01000007">
    <property type="protein sequence ID" value="TFB56362.1"/>
    <property type="molecule type" value="Genomic_DNA"/>
</dbReference>
<dbReference type="Proteomes" id="UP000297866">
    <property type="component" value="Unassembled WGS sequence"/>
</dbReference>
<feature type="domain" description="Xylose isomerase-like TIM barrel" evidence="2">
    <location>
        <begin position="18"/>
        <end position="267"/>
    </location>
</feature>
<dbReference type="PANTHER" id="PTHR12110">
    <property type="entry name" value="HYDROXYPYRUVATE ISOMERASE"/>
    <property type="match status" value="1"/>
</dbReference>
<dbReference type="InterPro" id="IPR013022">
    <property type="entry name" value="Xyl_isomerase-like_TIM-brl"/>
</dbReference>
<evidence type="ECO:0000256" key="1">
    <source>
        <dbReference type="ARBA" id="ARBA00023277"/>
    </source>
</evidence>
<reference evidence="3 4" key="1">
    <citation type="submission" date="2019-03" db="EMBL/GenBank/DDBJ databases">
        <title>Genomics of glacier-inhabiting Cryobacterium strains.</title>
        <authorList>
            <person name="Liu Q."/>
            <person name="Xin Y.-H."/>
        </authorList>
    </citation>
    <scope>NUCLEOTIDE SEQUENCE [LARGE SCALE GENOMIC DNA]</scope>
    <source>
        <strain evidence="3 4">Sr47</strain>
    </source>
</reference>
<keyword evidence="1" id="KW-0119">Carbohydrate metabolism</keyword>
<evidence type="ECO:0000313" key="3">
    <source>
        <dbReference type="EMBL" id="TFB56362.1"/>
    </source>
</evidence>
<dbReference type="SUPFAM" id="SSF51658">
    <property type="entry name" value="Xylose isomerase-like"/>
    <property type="match status" value="1"/>
</dbReference>
<organism evidence="3 4">
    <name type="scientific">Cryobacterium tagatosivorans</name>
    <dbReference type="NCBI Taxonomy" id="1259199"/>
    <lineage>
        <taxon>Bacteria</taxon>
        <taxon>Bacillati</taxon>
        <taxon>Actinomycetota</taxon>
        <taxon>Actinomycetes</taxon>
        <taxon>Micrococcales</taxon>
        <taxon>Microbacteriaceae</taxon>
        <taxon>Cryobacterium</taxon>
    </lineage>
</organism>
<evidence type="ECO:0000259" key="2">
    <source>
        <dbReference type="Pfam" id="PF01261"/>
    </source>
</evidence>
<dbReference type="GO" id="GO:0016853">
    <property type="term" value="F:isomerase activity"/>
    <property type="evidence" value="ECO:0007669"/>
    <property type="project" value="UniProtKB-KW"/>
</dbReference>
<protein>
    <submittedName>
        <fullName evidence="3">Sugar phosphate isomerase/epimerase</fullName>
    </submittedName>
</protein>
<evidence type="ECO:0000313" key="4">
    <source>
        <dbReference type="Proteomes" id="UP000297866"/>
    </source>
</evidence>
<keyword evidence="3" id="KW-0413">Isomerase</keyword>
<dbReference type="Gene3D" id="3.20.20.150">
    <property type="entry name" value="Divalent-metal-dependent TIM barrel enzymes"/>
    <property type="match status" value="1"/>
</dbReference>
<dbReference type="RefSeq" id="WP_134487029.1">
    <property type="nucleotide sequence ID" value="NZ_SOEZ01000007.1"/>
</dbReference>
<comment type="caution">
    <text evidence="3">The sequence shown here is derived from an EMBL/GenBank/DDBJ whole genome shotgun (WGS) entry which is preliminary data.</text>
</comment>
<proteinExistence type="predicted"/>
<accession>A0A4V3I6V6</accession>
<dbReference type="InterPro" id="IPR036237">
    <property type="entry name" value="Xyl_isomerase-like_sf"/>
</dbReference>